<keyword evidence="4" id="KW-1185">Reference proteome</keyword>
<evidence type="ECO:0000313" key="4">
    <source>
        <dbReference type="Proteomes" id="UP000269721"/>
    </source>
</evidence>
<dbReference type="GO" id="GO:0019784">
    <property type="term" value="F:deNEDDylase activity"/>
    <property type="evidence" value="ECO:0007669"/>
    <property type="project" value="InterPro"/>
</dbReference>
<dbReference type="AlphaFoldDB" id="A0A4P9WMR4"/>
<dbReference type="EMBL" id="KZ994800">
    <property type="protein sequence ID" value="RKO92036.1"/>
    <property type="molecule type" value="Genomic_DNA"/>
</dbReference>
<dbReference type="Gene3D" id="3.40.395.10">
    <property type="entry name" value="Adenoviral Proteinase, Chain A"/>
    <property type="match status" value="1"/>
</dbReference>
<keyword evidence="1" id="KW-0645">Protease</keyword>
<feature type="compositionally biased region" description="Pro residues" evidence="2">
    <location>
        <begin position="564"/>
        <end position="573"/>
    </location>
</feature>
<dbReference type="GO" id="GO:0008234">
    <property type="term" value="F:cysteine-type peptidase activity"/>
    <property type="evidence" value="ECO:0007669"/>
    <property type="project" value="UniProtKB-KW"/>
</dbReference>
<dbReference type="OrthoDB" id="5065855at2759"/>
<dbReference type="SUPFAM" id="SSF54001">
    <property type="entry name" value="Cysteine proteinases"/>
    <property type="match status" value="1"/>
</dbReference>
<evidence type="ECO:0000256" key="1">
    <source>
        <dbReference type="ARBA" id="ARBA00022807"/>
    </source>
</evidence>
<dbReference type="InterPro" id="IPR038765">
    <property type="entry name" value="Papain-like_cys_pep_sf"/>
</dbReference>
<feature type="region of interest" description="Disordered" evidence="2">
    <location>
        <begin position="485"/>
        <end position="506"/>
    </location>
</feature>
<dbReference type="Proteomes" id="UP000269721">
    <property type="component" value="Unassembled WGS sequence"/>
</dbReference>
<evidence type="ECO:0008006" key="5">
    <source>
        <dbReference type="Google" id="ProtNLM"/>
    </source>
</evidence>
<protein>
    <recommendedName>
        <fullName evidence="5">Ubiquitin-like protease family profile domain-containing protein</fullName>
    </recommendedName>
</protein>
<keyword evidence="1" id="KW-0378">Hydrolase</keyword>
<dbReference type="InterPro" id="IPR044613">
    <property type="entry name" value="Nep1/2-like"/>
</dbReference>
<dbReference type="PANTHER" id="PTHR46468:SF1">
    <property type="entry name" value="SENTRIN-SPECIFIC PROTEASE 8"/>
    <property type="match status" value="1"/>
</dbReference>
<proteinExistence type="predicted"/>
<organism evidence="3 4">
    <name type="scientific">Blyttiomyces helicus</name>
    <dbReference type="NCBI Taxonomy" id="388810"/>
    <lineage>
        <taxon>Eukaryota</taxon>
        <taxon>Fungi</taxon>
        <taxon>Fungi incertae sedis</taxon>
        <taxon>Chytridiomycota</taxon>
        <taxon>Chytridiomycota incertae sedis</taxon>
        <taxon>Chytridiomycetes</taxon>
        <taxon>Chytridiomycetes incertae sedis</taxon>
        <taxon>Blyttiomyces</taxon>
    </lineage>
</organism>
<reference evidence="4" key="1">
    <citation type="journal article" date="2018" name="Nat. Microbiol.">
        <title>Leveraging single-cell genomics to expand the fungal tree of life.</title>
        <authorList>
            <person name="Ahrendt S.R."/>
            <person name="Quandt C.A."/>
            <person name="Ciobanu D."/>
            <person name="Clum A."/>
            <person name="Salamov A."/>
            <person name="Andreopoulos B."/>
            <person name="Cheng J.F."/>
            <person name="Woyke T."/>
            <person name="Pelin A."/>
            <person name="Henrissat B."/>
            <person name="Reynolds N.K."/>
            <person name="Benny G.L."/>
            <person name="Smith M.E."/>
            <person name="James T.Y."/>
            <person name="Grigoriev I.V."/>
        </authorList>
    </citation>
    <scope>NUCLEOTIDE SEQUENCE [LARGE SCALE GENOMIC DNA]</scope>
</reference>
<name>A0A4P9WMR4_9FUNG</name>
<feature type="region of interest" description="Disordered" evidence="2">
    <location>
        <begin position="557"/>
        <end position="610"/>
    </location>
</feature>
<feature type="region of interest" description="Disordered" evidence="2">
    <location>
        <begin position="639"/>
        <end position="675"/>
    </location>
</feature>
<sequence>MVFHRASNSFYYYDSLPGYNNRTAEKTGKKIHALLSKEGSRKHHIHIPLFSARSPSRTVVQREHGAHQRPERIFPAAPFLPHFTAAPQFVTVTTPRQGNGYDCGVYVLALSEILGKRLSMQPAGVTPKPGDLGEWNVSGTLKEAVGRKRAEVRTLVEQLTRWFQVAPYGHMSRVIEKVMNQTAGSDMISKDWKECLKCSDCDVMNDVIIGRSRMPAWIQIPERWQSRGQREAGRAQGGGEWTFARASACQTEGTSAESGGHRIDRPQHSPRLGEVAVGGALLLLKTPACCVGCSVPVALRHSRAGTREGVEARTSLSGALWPSPGPNLAASLSLCLSARVMFDDPYSTNLYTHPDEFRRRAPFYPTEESNRQFPDERRRASYSREIEWRETSNAQRWRDREWERDSWETGRSAERHRDYDANPPRYKTVTARAPLPGTTTPLRELHLVRAVREAPMFERAAAVAATPRMVRIPITSLVTKKENGMAKLKGQESASLSSAGESQVSPPVATEGIVVTFPPIPIAVIDAMKSACLFDAPDDDPQADCDAVPSLPAQFVPRRAASPGTPPVSPPASPLVSPARTVPPSPALDPSLSPSTQASSESDLEGDDAGRRLGMGLIARGETNQKGLFILPITDSDSEADEFSHAATSESGSEVDEFDRAKRRRGSVDSDWELL</sequence>
<feature type="region of interest" description="Disordered" evidence="2">
    <location>
        <begin position="409"/>
        <end position="438"/>
    </location>
</feature>
<gene>
    <name evidence="3" type="ORF">BDK51DRAFT_45078</name>
</gene>
<dbReference type="PANTHER" id="PTHR46468">
    <property type="entry name" value="SENTRIN-SPECIFIC PROTEASE 8"/>
    <property type="match status" value="1"/>
</dbReference>
<accession>A0A4P9WMR4</accession>
<feature type="compositionally biased region" description="Polar residues" evidence="2">
    <location>
        <begin position="492"/>
        <end position="505"/>
    </location>
</feature>
<dbReference type="GO" id="GO:0000338">
    <property type="term" value="P:protein deneddylation"/>
    <property type="evidence" value="ECO:0007669"/>
    <property type="project" value="TreeGrafter"/>
</dbReference>
<keyword evidence="1" id="KW-0788">Thiol protease</keyword>
<evidence type="ECO:0000256" key="2">
    <source>
        <dbReference type="SAM" id="MobiDB-lite"/>
    </source>
</evidence>
<feature type="compositionally biased region" description="Basic and acidic residues" evidence="2">
    <location>
        <begin position="409"/>
        <end position="420"/>
    </location>
</feature>
<evidence type="ECO:0000313" key="3">
    <source>
        <dbReference type="EMBL" id="RKO92036.1"/>
    </source>
</evidence>